<evidence type="ECO:0000313" key="2">
    <source>
        <dbReference type="EMBL" id="MDQ1122730.1"/>
    </source>
</evidence>
<name>A0ABU0TTD7_MICTR</name>
<dbReference type="Pfam" id="PF07728">
    <property type="entry name" value="AAA_5"/>
    <property type="match status" value="1"/>
</dbReference>
<organism evidence="2 3">
    <name type="scientific">Microbacterium trichothecenolyticum</name>
    <name type="common">Aureobacterium trichothecenolyticum</name>
    <dbReference type="NCBI Taxonomy" id="69370"/>
    <lineage>
        <taxon>Bacteria</taxon>
        <taxon>Bacillati</taxon>
        <taxon>Actinomycetota</taxon>
        <taxon>Actinomycetes</taxon>
        <taxon>Micrococcales</taxon>
        <taxon>Microbacteriaceae</taxon>
        <taxon>Microbacterium</taxon>
    </lineage>
</organism>
<dbReference type="SUPFAM" id="SSF52540">
    <property type="entry name" value="P-loop containing nucleoside triphosphate hydrolases"/>
    <property type="match status" value="1"/>
</dbReference>
<dbReference type="InterPro" id="IPR041628">
    <property type="entry name" value="ChlI/MoxR_AAA_lid"/>
</dbReference>
<dbReference type="InterPro" id="IPR025943">
    <property type="entry name" value="Sigma_54_int_dom_ATP-bd_2"/>
</dbReference>
<dbReference type="SMART" id="SM00382">
    <property type="entry name" value="AAA"/>
    <property type="match status" value="1"/>
</dbReference>
<dbReference type="EMBL" id="JAUTBF010000001">
    <property type="protein sequence ID" value="MDQ1122730.1"/>
    <property type="molecule type" value="Genomic_DNA"/>
</dbReference>
<gene>
    <name evidence="2" type="ORF">QE412_001303</name>
</gene>
<evidence type="ECO:0000259" key="1">
    <source>
        <dbReference type="SMART" id="SM00382"/>
    </source>
</evidence>
<dbReference type="Gene3D" id="3.40.50.300">
    <property type="entry name" value="P-loop containing nucleotide triphosphate hydrolases"/>
    <property type="match status" value="1"/>
</dbReference>
<reference evidence="2 3" key="1">
    <citation type="submission" date="2023-07" db="EMBL/GenBank/DDBJ databases">
        <title>Functional and genomic diversity of the sorghum phyllosphere microbiome.</title>
        <authorList>
            <person name="Shade A."/>
        </authorList>
    </citation>
    <scope>NUCLEOTIDE SEQUENCE [LARGE SCALE GENOMIC DNA]</scope>
    <source>
        <strain evidence="2 3">SORGH_AS_1207</strain>
    </source>
</reference>
<accession>A0ABU0TTD7</accession>
<protein>
    <submittedName>
        <fullName evidence="2">Magnesium chelatase subunit I</fullName>
        <ecNumber evidence="2">6.6.1.1</ecNumber>
    </submittedName>
</protein>
<keyword evidence="3" id="KW-1185">Reference proteome</keyword>
<dbReference type="EC" id="6.6.1.1" evidence="2"/>
<dbReference type="Pfam" id="PF17863">
    <property type="entry name" value="AAA_lid_2"/>
    <property type="match status" value="1"/>
</dbReference>
<dbReference type="InterPro" id="IPR052989">
    <property type="entry name" value="Mg-chelatase_DI-like"/>
</dbReference>
<dbReference type="Proteomes" id="UP001226691">
    <property type="component" value="Unassembled WGS sequence"/>
</dbReference>
<dbReference type="CDD" id="cd00009">
    <property type="entry name" value="AAA"/>
    <property type="match status" value="1"/>
</dbReference>
<dbReference type="GO" id="GO:0016851">
    <property type="term" value="F:magnesium chelatase activity"/>
    <property type="evidence" value="ECO:0007669"/>
    <property type="project" value="UniProtKB-EC"/>
</dbReference>
<dbReference type="Gene3D" id="1.10.8.80">
    <property type="entry name" value="Magnesium chelatase subunit I, C-Terminal domain"/>
    <property type="match status" value="1"/>
</dbReference>
<dbReference type="PANTHER" id="PTHR35023:SF1">
    <property type="entry name" value="MG-PROTOPORPHYRIN IX CHELATASE"/>
    <property type="match status" value="1"/>
</dbReference>
<keyword evidence="2" id="KW-0436">Ligase</keyword>
<dbReference type="InterPro" id="IPR003593">
    <property type="entry name" value="AAA+_ATPase"/>
</dbReference>
<dbReference type="PROSITE" id="PS00676">
    <property type="entry name" value="SIGMA54_INTERACT_2"/>
    <property type="match status" value="1"/>
</dbReference>
<proteinExistence type="predicted"/>
<dbReference type="InterPro" id="IPR027417">
    <property type="entry name" value="P-loop_NTPase"/>
</dbReference>
<dbReference type="PANTHER" id="PTHR35023">
    <property type="entry name" value="CHELATASE-RELATED"/>
    <property type="match status" value="1"/>
</dbReference>
<dbReference type="InterPro" id="IPR011704">
    <property type="entry name" value="ATPase_dyneun-rel_AAA"/>
</dbReference>
<evidence type="ECO:0000313" key="3">
    <source>
        <dbReference type="Proteomes" id="UP001226691"/>
    </source>
</evidence>
<sequence>MDAMAAPVFPFTAVVGQDDLRHALTLCAVDPAVGGVLALGDRGTGKSTTVRGLAQLLTREGLDMPVVDLPLGASEDRVLGSLDIDRALRGEIAYAPGLLAAAHGGILYIDEVNLLDDYLVDLLLDVAASGVNTVERDGLSHTHPARFVLVGSGNPEEGELRPQLEDRFGLSTPVATIRDLEQRWEIVRRRLAFERDPGAFTLEWAEREERLAARIRLARERCATVDLGDEVLEAAVRICVDTRAVGHRAELVLVRAARAAAALAGRPAVTVHDLAAVAVPALQHRAPRTALEPVTAAAARVRVAAASVLGRRVA</sequence>
<comment type="caution">
    <text evidence="2">The sequence shown here is derived from an EMBL/GenBank/DDBJ whole genome shotgun (WGS) entry which is preliminary data.</text>
</comment>
<feature type="domain" description="AAA+ ATPase" evidence="1">
    <location>
        <begin position="32"/>
        <end position="197"/>
    </location>
</feature>